<dbReference type="EMBL" id="CH476632">
    <property type="protein sequence ID" value="EDN92994.1"/>
    <property type="molecule type" value="Genomic_DNA"/>
</dbReference>
<evidence type="ECO:0000313" key="1">
    <source>
        <dbReference type="EMBL" id="EDN92994.1"/>
    </source>
</evidence>
<keyword evidence="2" id="KW-1185">Reference proteome</keyword>
<dbReference type="KEGG" id="ssl:SS1G_08859"/>
<organism evidence="1 2">
    <name type="scientific">Sclerotinia sclerotiorum (strain ATCC 18683 / 1980 / Ss-1)</name>
    <name type="common">White mold</name>
    <name type="synonym">Whetzelinia sclerotiorum</name>
    <dbReference type="NCBI Taxonomy" id="665079"/>
    <lineage>
        <taxon>Eukaryota</taxon>
        <taxon>Fungi</taxon>
        <taxon>Dikarya</taxon>
        <taxon>Ascomycota</taxon>
        <taxon>Pezizomycotina</taxon>
        <taxon>Leotiomycetes</taxon>
        <taxon>Helotiales</taxon>
        <taxon>Sclerotiniaceae</taxon>
        <taxon>Sclerotinia</taxon>
    </lineage>
</organism>
<protein>
    <submittedName>
        <fullName evidence="1">Uncharacterized protein</fullName>
    </submittedName>
</protein>
<name>A7EU52_SCLS1</name>
<gene>
    <name evidence="1" type="ORF">SS1G_08859</name>
</gene>
<dbReference type="Proteomes" id="UP000001312">
    <property type="component" value="Unassembled WGS sequence"/>
</dbReference>
<dbReference type="RefSeq" id="XP_001590095.1">
    <property type="nucleotide sequence ID" value="XM_001590045.1"/>
</dbReference>
<dbReference type="InParanoid" id="A7EU52"/>
<proteinExistence type="predicted"/>
<sequence>MPSSIEHLIIGFRDTLDFYFSMLSPPCAEYMYMFMFMSMNADQRYSADTNPQSPSCHF</sequence>
<evidence type="ECO:0000313" key="2">
    <source>
        <dbReference type="Proteomes" id="UP000001312"/>
    </source>
</evidence>
<reference evidence="2" key="1">
    <citation type="journal article" date="2011" name="PLoS Genet.">
        <title>Genomic analysis of the necrotrophic fungal pathogens Sclerotinia sclerotiorum and Botrytis cinerea.</title>
        <authorList>
            <person name="Amselem J."/>
            <person name="Cuomo C.A."/>
            <person name="van Kan J.A."/>
            <person name="Viaud M."/>
            <person name="Benito E.P."/>
            <person name="Couloux A."/>
            <person name="Coutinho P.M."/>
            <person name="de Vries R.P."/>
            <person name="Dyer P.S."/>
            <person name="Fillinger S."/>
            <person name="Fournier E."/>
            <person name="Gout L."/>
            <person name="Hahn M."/>
            <person name="Kohn L."/>
            <person name="Lapalu N."/>
            <person name="Plummer K.M."/>
            <person name="Pradier J.M."/>
            <person name="Quevillon E."/>
            <person name="Sharon A."/>
            <person name="Simon A."/>
            <person name="ten Have A."/>
            <person name="Tudzynski B."/>
            <person name="Tudzynski P."/>
            <person name="Wincker P."/>
            <person name="Andrew M."/>
            <person name="Anthouard V."/>
            <person name="Beever R.E."/>
            <person name="Beffa R."/>
            <person name="Benoit I."/>
            <person name="Bouzid O."/>
            <person name="Brault B."/>
            <person name="Chen Z."/>
            <person name="Choquer M."/>
            <person name="Collemare J."/>
            <person name="Cotton P."/>
            <person name="Danchin E.G."/>
            <person name="Da Silva C."/>
            <person name="Gautier A."/>
            <person name="Giraud C."/>
            <person name="Giraud T."/>
            <person name="Gonzalez C."/>
            <person name="Grossetete S."/>
            <person name="Guldener U."/>
            <person name="Henrissat B."/>
            <person name="Howlett B.J."/>
            <person name="Kodira C."/>
            <person name="Kretschmer M."/>
            <person name="Lappartient A."/>
            <person name="Leroch M."/>
            <person name="Levis C."/>
            <person name="Mauceli E."/>
            <person name="Neuveglise C."/>
            <person name="Oeser B."/>
            <person name="Pearson M."/>
            <person name="Poulain J."/>
            <person name="Poussereau N."/>
            <person name="Quesneville H."/>
            <person name="Rascle C."/>
            <person name="Schumacher J."/>
            <person name="Segurens B."/>
            <person name="Sexton A."/>
            <person name="Silva E."/>
            <person name="Sirven C."/>
            <person name="Soanes D.M."/>
            <person name="Talbot N.J."/>
            <person name="Templeton M."/>
            <person name="Yandava C."/>
            <person name="Yarden O."/>
            <person name="Zeng Q."/>
            <person name="Rollins J.A."/>
            <person name="Lebrun M.H."/>
            <person name="Dickman M."/>
        </authorList>
    </citation>
    <scope>NUCLEOTIDE SEQUENCE [LARGE SCALE GENOMIC DNA]</scope>
    <source>
        <strain evidence="2">ATCC 18683 / 1980 / Ss-1</strain>
    </source>
</reference>
<dbReference type="GeneID" id="5486102"/>
<accession>A7EU52</accession>
<dbReference type="AlphaFoldDB" id="A7EU52"/>